<comment type="caution">
    <text evidence="1">The sequence shown here is derived from an EMBL/GenBank/DDBJ whole genome shotgun (WGS) entry which is preliminary data.</text>
</comment>
<accession>A0A645CGD8</accession>
<gene>
    <name evidence="1" type="ORF">SDC9_122907</name>
</gene>
<evidence type="ECO:0000313" key="1">
    <source>
        <dbReference type="EMBL" id="MPM75912.1"/>
    </source>
</evidence>
<dbReference type="EMBL" id="VSSQ01026950">
    <property type="protein sequence ID" value="MPM75912.1"/>
    <property type="molecule type" value="Genomic_DNA"/>
</dbReference>
<sequence>MKSFLIKLFLINTALFFVISLIFSSNEVVAAEDYHNSVFFGMSGNRNLSVGHNEFSIMAGYDRHIEATPELSVGVLVEGVFSSHSYLVLGVPVGFYFVENMKFWAAPCFVYAGGGKTYSNVDEIEYFKTKNQFMFKFGTGYSFHFANPRFTALPFVEGSVIHTEFILGLGVKLNMFFN</sequence>
<proteinExistence type="predicted"/>
<evidence type="ECO:0008006" key="2">
    <source>
        <dbReference type="Google" id="ProtNLM"/>
    </source>
</evidence>
<name>A0A645CGD8_9ZZZZ</name>
<protein>
    <recommendedName>
        <fullName evidence="2">Outer membrane protein beta-barrel domain-containing protein</fullName>
    </recommendedName>
</protein>
<dbReference type="AlphaFoldDB" id="A0A645CGD8"/>
<reference evidence="1" key="1">
    <citation type="submission" date="2019-08" db="EMBL/GenBank/DDBJ databases">
        <authorList>
            <person name="Kucharzyk K."/>
            <person name="Murdoch R.W."/>
            <person name="Higgins S."/>
            <person name="Loffler F."/>
        </authorList>
    </citation>
    <scope>NUCLEOTIDE SEQUENCE</scope>
</reference>
<organism evidence="1">
    <name type="scientific">bioreactor metagenome</name>
    <dbReference type="NCBI Taxonomy" id="1076179"/>
    <lineage>
        <taxon>unclassified sequences</taxon>
        <taxon>metagenomes</taxon>
        <taxon>ecological metagenomes</taxon>
    </lineage>
</organism>